<dbReference type="AlphaFoldDB" id="A0A6L2Q0G3"/>
<comment type="similarity">
    <text evidence="1">Belongs to the WD repeat PWP2 family.</text>
</comment>
<keyword evidence="8" id="KW-1185">Reference proteome</keyword>
<gene>
    <name evidence="7" type="ORF">Cfor_12427</name>
</gene>
<accession>A0A6L2Q0G3</accession>
<keyword evidence="2 4" id="KW-0853">WD repeat</keyword>
<feature type="region of interest" description="Disordered" evidence="5">
    <location>
        <begin position="307"/>
        <end position="335"/>
    </location>
</feature>
<evidence type="ECO:0000313" key="7">
    <source>
        <dbReference type="EMBL" id="GFG38393.1"/>
    </source>
</evidence>
<dbReference type="InterPro" id="IPR027145">
    <property type="entry name" value="PWP2"/>
</dbReference>
<comment type="caution">
    <text evidence="7">The sequence shown here is derived from an EMBL/GenBank/DDBJ whole genome shotgun (WGS) entry which is preliminary data.</text>
</comment>
<dbReference type="InterPro" id="IPR036322">
    <property type="entry name" value="WD40_repeat_dom_sf"/>
</dbReference>
<dbReference type="FunCoup" id="A0A6L2Q0G3">
    <property type="interactions" value="878"/>
</dbReference>
<feature type="repeat" description="WD" evidence="4">
    <location>
        <begin position="577"/>
        <end position="611"/>
    </location>
</feature>
<dbReference type="GO" id="GO:0000028">
    <property type="term" value="P:ribosomal small subunit assembly"/>
    <property type="evidence" value="ECO:0007669"/>
    <property type="project" value="TreeGrafter"/>
</dbReference>
<dbReference type="CDD" id="cd00200">
    <property type="entry name" value="WD40"/>
    <property type="match status" value="1"/>
</dbReference>
<dbReference type="PROSITE" id="PS50294">
    <property type="entry name" value="WD_REPEATS_REGION"/>
    <property type="match status" value="3"/>
</dbReference>
<dbReference type="PROSITE" id="PS50082">
    <property type="entry name" value="WD_REPEATS_2"/>
    <property type="match status" value="4"/>
</dbReference>
<dbReference type="Pfam" id="PF04003">
    <property type="entry name" value="Utp12"/>
    <property type="match status" value="1"/>
</dbReference>
<dbReference type="OrthoDB" id="3142434at2759"/>
<dbReference type="SUPFAM" id="SSF50978">
    <property type="entry name" value="WD40 repeat-like"/>
    <property type="match status" value="2"/>
</dbReference>
<name>A0A6L2Q0G3_COPFO</name>
<dbReference type="InterPro" id="IPR015943">
    <property type="entry name" value="WD40/YVTN_repeat-like_dom_sf"/>
</dbReference>
<feature type="repeat" description="WD" evidence="4">
    <location>
        <begin position="219"/>
        <end position="260"/>
    </location>
</feature>
<dbReference type="EMBL" id="BLKM01012989">
    <property type="protein sequence ID" value="GFG38393.1"/>
    <property type="molecule type" value="Genomic_DNA"/>
</dbReference>
<dbReference type="InterPro" id="IPR007148">
    <property type="entry name" value="SSU_processome_Utp12"/>
</dbReference>
<dbReference type="PANTHER" id="PTHR19858">
    <property type="entry name" value="WD40 REPEAT PROTEIN"/>
    <property type="match status" value="1"/>
</dbReference>
<dbReference type="GO" id="GO:0032040">
    <property type="term" value="C:small-subunit processome"/>
    <property type="evidence" value="ECO:0007669"/>
    <property type="project" value="TreeGrafter"/>
</dbReference>
<dbReference type="InterPro" id="IPR019775">
    <property type="entry name" value="WD40_repeat_CS"/>
</dbReference>
<dbReference type="GO" id="GO:0034388">
    <property type="term" value="C:Pwp2p-containing subcomplex of 90S preribosome"/>
    <property type="evidence" value="ECO:0007669"/>
    <property type="project" value="TreeGrafter"/>
</dbReference>
<dbReference type="InterPro" id="IPR001680">
    <property type="entry name" value="WD40_rpt"/>
</dbReference>
<evidence type="ECO:0000256" key="3">
    <source>
        <dbReference type="ARBA" id="ARBA00022737"/>
    </source>
</evidence>
<sequence>MVNKSQSQLAGQVTVCMDAVIIMSMVDGNDKPIKTQHFSKNEDQNHSYKETGLLGCPTDTSITNNTYGKPSGQSAESYSQPCTQFSNLFGTVYRKGNLLFTPDGNSVISPVGNRITIYDLKNNKSSTLSVESRFNYTTLALSPNGCTLIAVNEEGEAHLISMVSRRIIHKYCFKRPVSCVQFSPDGKHFAACKDNNVFVFNAPGPHTGEFNPFIMERVFHGSFDETTCMDWSSDSRILAVGSKDMTVRLYSLEKFANFKTYSLGSHTDSVVACFFEKGSLDLTTVSRNGQLCVWECSIDIESLQPWEPPVKKTREETHSDSEDDIDTSRAEENRAVEEVTAESDNSGKLFYKRLARHYLGDLVREQRDVKLTCAVYHKDTHILITGYSNGSFLVHELPEVNHIHSLSISDQRISSIALNSTGDWVALGCVGLGQLLVWEWQSETYVMKQQGHFNNITCSAYSADGQYIVTGGEDGKVKLWNTSTGFCFVTFHEHTSSISGVQFSHNRKFIISASLDGTVRAYDMTRYRNFRTFTSPRPVQFACVALDSSGEFIAAGGHDVFEIYLWSIKIGRLLEILSGHEGPVVSVTFSPSPASTALASVSWDKTLKLWNAVESGSSHETIQLTADGLCVTYKPDGEEVAVATLDGQITFFHCKTSQQIGSIEGRNDLGSGRSDTDLITAKKSLQGKAFTSLCYTADGSCILAGGQSKNVCIYNVSEALLLKKFEITQNRSFDAVDDFINRRKMTEFGNMALVEEREEREGGNVAIRLPGVRSGDMAARVFKPEVRVYCLQFSPTGQAWAAATTEGLLIYSLDAGMVFDPFLLDESITPDSIRRTLQDGDWPKALMMAIKLNERGLIQQVVESVRPSDVEMTVRSLPEVYMERTLKFVASSLESTQHVEFYLIWVQHLLTAYGPRVQAQAMPILLTLHKNLTKKYEELAKLCDFNKYTLQYIAKLGEIRSAVKVEEDMDIDPAPVSHLVKECDVGDTCHVSQFQSSRG</sequence>
<proteinExistence type="inferred from homology"/>
<dbReference type="InParanoid" id="A0A6L2Q0G3"/>
<protein>
    <recommendedName>
        <fullName evidence="6">Small-subunit processome Utp12 domain-containing protein</fullName>
    </recommendedName>
</protein>
<evidence type="ECO:0000313" key="8">
    <source>
        <dbReference type="Proteomes" id="UP000502823"/>
    </source>
</evidence>
<dbReference type="GO" id="GO:0000462">
    <property type="term" value="P:maturation of SSU-rRNA from tricistronic rRNA transcript (SSU-rRNA, 5.8S rRNA, LSU-rRNA)"/>
    <property type="evidence" value="ECO:0007669"/>
    <property type="project" value="TreeGrafter"/>
</dbReference>
<organism evidence="7 8">
    <name type="scientific">Coptotermes formosanus</name>
    <name type="common">Formosan subterranean termite</name>
    <dbReference type="NCBI Taxonomy" id="36987"/>
    <lineage>
        <taxon>Eukaryota</taxon>
        <taxon>Metazoa</taxon>
        <taxon>Ecdysozoa</taxon>
        <taxon>Arthropoda</taxon>
        <taxon>Hexapoda</taxon>
        <taxon>Insecta</taxon>
        <taxon>Pterygota</taxon>
        <taxon>Neoptera</taxon>
        <taxon>Polyneoptera</taxon>
        <taxon>Dictyoptera</taxon>
        <taxon>Blattodea</taxon>
        <taxon>Blattoidea</taxon>
        <taxon>Termitoidae</taxon>
        <taxon>Rhinotermitidae</taxon>
        <taxon>Coptotermes</taxon>
    </lineage>
</organism>
<dbReference type="SMART" id="SM00320">
    <property type="entry name" value="WD40"/>
    <property type="match status" value="11"/>
</dbReference>
<reference evidence="8" key="1">
    <citation type="submission" date="2020-01" db="EMBL/GenBank/DDBJ databases">
        <title>Draft genome sequence of the Termite Coptotermes fromosanus.</title>
        <authorList>
            <person name="Itakura S."/>
            <person name="Yosikawa Y."/>
            <person name="Umezawa K."/>
        </authorList>
    </citation>
    <scope>NUCLEOTIDE SEQUENCE [LARGE SCALE GENOMIC DNA]</scope>
</reference>
<keyword evidence="3" id="KW-0677">Repeat</keyword>
<dbReference type="FunFam" id="2.130.10.10:FF:000499">
    <property type="entry name" value="PWP2, small subunit processome component"/>
    <property type="match status" value="1"/>
</dbReference>
<evidence type="ECO:0000256" key="2">
    <source>
        <dbReference type="ARBA" id="ARBA00022574"/>
    </source>
</evidence>
<dbReference type="PROSITE" id="PS00678">
    <property type="entry name" value="WD_REPEATS_1"/>
    <property type="match status" value="1"/>
</dbReference>
<feature type="domain" description="Small-subunit processome Utp12" evidence="6">
    <location>
        <begin position="853"/>
        <end position="954"/>
    </location>
</feature>
<evidence type="ECO:0000256" key="5">
    <source>
        <dbReference type="SAM" id="MobiDB-lite"/>
    </source>
</evidence>
<feature type="compositionally biased region" description="Basic and acidic residues" evidence="5">
    <location>
        <begin position="309"/>
        <end position="335"/>
    </location>
</feature>
<dbReference type="Proteomes" id="UP000502823">
    <property type="component" value="Unassembled WGS sequence"/>
</dbReference>
<feature type="repeat" description="WD" evidence="4">
    <location>
        <begin position="449"/>
        <end position="490"/>
    </location>
</feature>
<evidence type="ECO:0000259" key="6">
    <source>
        <dbReference type="Pfam" id="PF04003"/>
    </source>
</evidence>
<feature type="repeat" description="WD" evidence="4">
    <location>
        <begin position="491"/>
        <end position="532"/>
    </location>
</feature>
<dbReference type="PANTHER" id="PTHR19858:SF0">
    <property type="entry name" value="PERIODIC TRYPTOPHAN PROTEIN 2 HOMOLOG"/>
    <property type="match status" value="1"/>
</dbReference>
<dbReference type="Gene3D" id="2.130.10.10">
    <property type="entry name" value="YVTN repeat-like/Quinoprotein amine dehydrogenase"/>
    <property type="match status" value="3"/>
</dbReference>
<dbReference type="Pfam" id="PF00400">
    <property type="entry name" value="WD40"/>
    <property type="match status" value="5"/>
</dbReference>
<evidence type="ECO:0000256" key="1">
    <source>
        <dbReference type="ARBA" id="ARBA00010226"/>
    </source>
</evidence>
<evidence type="ECO:0000256" key="4">
    <source>
        <dbReference type="PROSITE-ProRule" id="PRU00221"/>
    </source>
</evidence>